<dbReference type="OrthoDB" id="8635607at2"/>
<keyword evidence="3" id="KW-1185">Reference proteome</keyword>
<keyword evidence="1" id="KW-0812">Transmembrane</keyword>
<proteinExistence type="predicted"/>
<dbReference type="STRING" id="454.Lisr_1462"/>
<dbReference type="InterPro" id="IPR010331">
    <property type="entry name" value="ExoD"/>
</dbReference>
<feature type="transmembrane region" description="Helical" evidence="1">
    <location>
        <begin position="62"/>
        <end position="80"/>
    </location>
</feature>
<dbReference type="PIRSF" id="PIRSF033239">
    <property type="entry name" value="ExoD"/>
    <property type="match status" value="1"/>
</dbReference>
<feature type="transmembrane region" description="Helical" evidence="1">
    <location>
        <begin position="122"/>
        <end position="144"/>
    </location>
</feature>
<comment type="caution">
    <text evidence="2">The sequence shown here is derived from an EMBL/GenBank/DDBJ whole genome shotgun (WGS) entry which is preliminary data.</text>
</comment>
<dbReference type="Proteomes" id="UP000054761">
    <property type="component" value="Unassembled WGS sequence"/>
</dbReference>
<gene>
    <name evidence="2" type="ORF">Lisr_1462</name>
</gene>
<organism evidence="2 3">
    <name type="scientific">Legionella israelensis</name>
    <dbReference type="NCBI Taxonomy" id="454"/>
    <lineage>
        <taxon>Bacteria</taxon>
        <taxon>Pseudomonadati</taxon>
        <taxon>Pseudomonadota</taxon>
        <taxon>Gammaproteobacteria</taxon>
        <taxon>Legionellales</taxon>
        <taxon>Legionellaceae</taxon>
        <taxon>Legionella</taxon>
    </lineage>
</organism>
<feature type="transmembrane region" description="Helical" evidence="1">
    <location>
        <begin position="39"/>
        <end position="56"/>
    </location>
</feature>
<evidence type="ECO:0000313" key="3">
    <source>
        <dbReference type="Proteomes" id="UP000054761"/>
    </source>
</evidence>
<protein>
    <submittedName>
        <fullName evidence="2">Proton transporter</fullName>
    </submittedName>
</protein>
<dbReference type="RefSeq" id="WP_058501817.1">
    <property type="nucleotide sequence ID" value="NZ_CAAAJA010000128.1"/>
</dbReference>
<dbReference type="PANTHER" id="PTHR41795">
    <property type="entry name" value="EXOPOLYSACCHARIDE SYNTHESIS PROTEIN"/>
    <property type="match status" value="1"/>
</dbReference>
<keyword evidence="1" id="KW-1133">Transmembrane helix</keyword>
<sequence>MSSGSHGSLEQLLNKIENLANKNNKISFGLLLNAIGRRSFGPILFFFGMILAAPGLADIPGVPVVIGFILLLIILQVLMWREHIWLPSWIKNWSISSKQLIKSVNYLRKPALYLDKLFKQRLTFLVNTASTWMICLICLLIVLATPVMELIPFSANLAGLIFMTFGISLISNDGFFALLAICLFFLLLGVVIGFTF</sequence>
<feature type="transmembrane region" description="Helical" evidence="1">
    <location>
        <begin position="175"/>
        <end position="194"/>
    </location>
</feature>
<evidence type="ECO:0000256" key="1">
    <source>
        <dbReference type="SAM" id="Phobius"/>
    </source>
</evidence>
<dbReference type="PANTHER" id="PTHR41795:SF1">
    <property type="entry name" value="EXOPOLYSACCHARIDE SYNTHESIS PROTEIN"/>
    <property type="match status" value="1"/>
</dbReference>
<dbReference type="Pfam" id="PF06055">
    <property type="entry name" value="ExoD"/>
    <property type="match status" value="1"/>
</dbReference>
<keyword evidence="1" id="KW-0472">Membrane</keyword>
<feature type="transmembrane region" description="Helical" evidence="1">
    <location>
        <begin position="150"/>
        <end position="170"/>
    </location>
</feature>
<reference evidence="2 3" key="1">
    <citation type="submission" date="2015-11" db="EMBL/GenBank/DDBJ databases">
        <title>Genomic analysis of 38 Legionella species identifies large and diverse effector repertoires.</title>
        <authorList>
            <person name="Burstein D."/>
            <person name="Amaro F."/>
            <person name="Zusman T."/>
            <person name="Lifshitz Z."/>
            <person name="Cohen O."/>
            <person name="Gilbert J.A."/>
            <person name="Pupko T."/>
            <person name="Shuman H.A."/>
            <person name="Segal G."/>
        </authorList>
    </citation>
    <scope>NUCLEOTIDE SEQUENCE [LARGE SCALE GENOMIC DNA]</scope>
    <source>
        <strain evidence="2 3">Bercovier 4</strain>
    </source>
</reference>
<evidence type="ECO:0000313" key="2">
    <source>
        <dbReference type="EMBL" id="KTD22840.1"/>
    </source>
</evidence>
<accession>A0A0W0VRX9</accession>
<dbReference type="PATRIC" id="fig|454.4.peg.1588"/>
<dbReference type="EMBL" id="LNYH01000080">
    <property type="protein sequence ID" value="KTD22840.1"/>
    <property type="molecule type" value="Genomic_DNA"/>
</dbReference>
<dbReference type="AlphaFoldDB" id="A0A0W0VRX9"/>
<name>A0A0W0VRX9_9GAMM</name>